<dbReference type="SUPFAM" id="SSF53633">
    <property type="entry name" value="Carbamate kinase-like"/>
    <property type="match status" value="1"/>
</dbReference>
<evidence type="ECO:0000259" key="5">
    <source>
        <dbReference type="Pfam" id="PF00696"/>
    </source>
</evidence>
<dbReference type="AlphaFoldDB" id="A0A5B6X4G9"/>
<name>A0A5B6X4G9_9ROSI</name>
<dbReference type="GO" id="GO:0016301">
    <property type="term" value="F:kinase activity"/>
    <property type="evidence" value="ECO:0007669"/>
    <property type="project" value="UniProtKB-KW"/>
</dbReference>
<dbReference type="GO" id="GO:0016114">
    <property type="term" value="P:terpenoid biosynthetic process"/>
    <property type="evidence" value="ECO:0007669"/>
    <property type="project" value="TreeGrafter"/>
</dbReference>
<reference evidence="7" key="1">
    <citation type="journal article" date="2019" name="Plant Biotechnol. J.">
        <title>Genome sequencing of the Australian wild diploid species Gossypium australe highlights disease resistance and delayed gland morphogenesis.</title>
        <authorList>
            <person name="Cai Y."/>
            <person name="Cai X."/>
            <person name="Wang Q."/>
            <person name="Wang P."/>
            <person name="Zhang Y."/>
            <person name="Cai C."/>
            <person name="Xu Y."/>
            <person name="Wang K."/>
            <person name="Zhou Z."/>
            <person name="Wang C."/>
            <person name="Geng S."/>
            <person name="Li B."/>
            <person name="Dong Q."/>
            <person name="Hou Y."/>
            <person name="Wang H."/>
            <person name="Ai P."/>
            <person name="Liu Z."/>
            <person name="Yi F."/>
            <person name="Sun M."/>
            <person name="An G."/>
            <person name="Cheng J."/>
            <person name="Zhang Y."/>
            <person name="Shi Q."/>
            <person name="Xie Y."/>
            <person name="Shi X."/>
            <person name="Chang Y."/>
            <person name="Huang F."/>
            <person name="Chen Y."/>
            <person name="Hong S."/>
            <person name="Mi L."/>
            <person name="Sun Q."/>
            <person name="Zhang L."/>
            <person name="Zhou B."/>
            <person name="Peng R."/>
            <person name="Zhang X."/>
            <person name="Liu F."/>
        </authorList>
    </citation>
    <scope>NUCLEOTIDE SEQUENCE [LARGE SCALE GENOMIC DNA]</scope>
    <source>
        <strain evidence="7">cv. PA1801</strain>
    </source>
</reference>
<dbReference type="GO" id="GO:0005524">
    <property type="term" value="F:ATP binding"/>
    <property type="evidence" value="ECO:0007669"/>
    <property type="project" value="UniProtKB-KW"/>
</dbReference>
<evidence type="ECO:0000256" key="4">
    <source>
        <dbReference type="ARBA" id="ARBA00022840"/>
    </source>
</evidence>
<dbReference type="Pfam" id="PF00696">
    <property type="entry name" value="AA_kinase"/>
    <property type="match status" value="1"/>
</dbReference>
<evidence type="ECO:0000256" key="2">
    <source>
        <dbReference type="ARBA" id="ARBA00022741"/>
    </source>
</evidence>
<dbReference type="Proteomes" id="UP000325315">
    <property type="component" value="Unassembled WGS sequence"/>
</dbReference>
<dbReference type="OrthoDB" id="1934954at2759"/>
<feature type="domain" description="Aspartate/glutamate/uridylate kinase" evidence="5">
    <location>
        <begin position="235"/>
        <end position="315"/>
    </location>
</feature>
<comment type="caution">
    <text evidence="6">The sequence shown here is derived from an EMBL/GenBank/DDBJ whole genome shotgun (WGS) entry which is preliminary data.</text>
</comment>
<dbReference type="GO" id="GO:0005829">
    <property type="term" value="C:cytosol"/>
    <property type="evidence" value="ECO:0007669"/>
    <property type="project" value="TreeGrafter"/>
</dbReference>
<proteinExistence type="predicted"/>
<dbReference type="PANTHER" id="PTHR43654">
    <property type="entry name" value="GLUTAMATE 5-KINASE"/>
    <property type="match status" value="1"/>
</dbReference>
<evidence type="ECO:0000256" key="3">
    <source>
        <dbReference type="ARBA" id="ARBA00022777"/>
    </source>
</evidence>
<protein>
    <submittedName>
        <fullName evidence="6">Glutamate 5-kinase</fullName>
    </submittedName>
</protein>
<organism evidence="6 7">
    <name type="scientific">Gossypium australe</name>
    <dbReference type="NCBI Taxonomy" id="47621"/>
    <lineage>
        <taxon>Eukaryota</taxon>
        <taxon>Viridiplantae</taxon>
        <taxon>Streptophyta</taxon>
        <taxon>Embryophyta</taxon>
        <taxon>Tracheophyta</taxon>
        <taxon>Spermatophyta</taxon>
        <taxon>Magnoliopsida</taxon>
        <taxon>eudicotyledons</taxon>
        <taxon>Gunneridae</taxon>
        <taxon>Pentapetalae</taxon>
        <taxon>rosids</taxon>
        <taxon>malvids</taxon>
        <taxon>Malvales</taxon>
        <taxon>Malvaceae</taxon>
        <taxon>Malvoideae</taxon>
        <taxon>Gossypium</taxon>
    </lineage>
</organism>
<dbReference type="GO" id="GO:0102043">
    <property type="term" value="F:isopentenyl phosphate kinase activity"/>
    <property type="evidence" value="ECO:0007669"/>
    <property type="project" value="TreeGrafter"/>
</dbReference>
<dbReference type="PANTHER" id="PTHR43654:SF1">
    <property type="entry name" value="ISOPENTENYL PHOSPHATE KINASE"/>
    <property type="match status" value="1"/>
</dbReference>
<evidence type="ECO:0000313" key="7">
    <source>
        <dbReference type="Proteomes" id="UP000325315"/>
    </source>
</evidence>
<dbReference type="EMBL" id="SMMG02000001">
    <property type="protein sequence ID" value="KAA3488184.1"/>
    <property type="molecule type" value="Genomic_DNA"/>
</dbReference>
<evidence type="ECO:0000256" key="1">
    <source>
        <dbReference type="ARBA" id="ARBA00022679"/>
    </source>
</evidence>
<keyword evidence="4" id="KW-0067">ATP-binding</keyword>
<keyword evidence="7" id="KW-1185">Reference proteome</keyword>
<dbReference type="InterPro" id="IPR036393">
    <property type="entry name" value="AceGlu_kinase-like_sf"/>
</dbReference>
<gene>
    <name evidence="6" type="ORF">EPI10_031956</name>
</gene>
<dbReference type="InterPro" id="IPR001048">
    <property type="entry name" value="Asp/Glu/Uridylate_kinase"/>
</dbReference>
<evidence type="ECO:0000313" key="6">
    <source>
        <dbReference type="EMBL" id="KAA3488184.1"/>
    </source>
</evidence>
<keyword evidence="3 6" id="KW-0418">Kinase</keyword>
<keyword evidence="1" id="KW-0808">Transferase</keyword>
<dbReference type="Gene3D" id="3.40.1160.10">
    <property type="entry name" value="Acetylglutamate kinase-like"/>
    <property type="match status" value="2"/>
</dbReference>
<accession>A0A5B6X4G9</accession>
<sequence>MEETNINQTIRCIVKLGLLSLKVPNFNMSFATSSFFFFFFGFKTGGAAITCKNELEKINEENLETVSSHLRQAMNLGSCSKQVMGMDWSKRDGVSDISSSLCDFGAQCQFNVDFSRFVVVHGAGSFGHFQASKSGVHKGGLNQPLVKAEGIPSIGMSPYSCGWSTSERNGCTILSGDVIIRHLAEHLRPEYVIFLVSFSRLVNSIDLLLHAPKIGLFTLHCRCLTLFHACFPIIVIYKTDVSGVYDRPPTDPNAVLLREIAVDEDGKWSVVKPTPQSMNKQVEITVAAHDTTGGMVTKISEAAMIAKLGIDVYIVKAATSHSLRALRGELRHDIPDDWLGTVIRFSR</sequence>
<keyword evidence="2" id="KW-0547">Nucleotide-binding</keyword>